<comment type="subcellular location">
    <subcellularLocation>
        <location evidence="1">Membrane</location>
        <topology evidence="1">Multi-pass membrane protein</topology>
    </subcellularLocation>
</comment>
<protein>
    <recommendedName>
        <fullName evidence="10">Elongation of very long chain fatty acids protein</fullName>
        <ecNumber evidence="10">2.3.1.199</ecNumber>
    </recommendedName>
    <alternativeName>
        <fullName evidence="10">Very-long-chain 3-oxoacyl-CoA synthase</fullName>
    </alternativeName>
</protein>
<comment type="catalytic activity">
    <reaction evidence="10">
        <text>a very-long-chain acyl-CoA + malonyl-CoA + H(+) = a very-long-chain 3-oxoacyl-CoA + CO2 + CoA</text>
        <dbReference type="Rhea" id="RHEA:32727"/>
        <dbReference type="ChEBI" id="CHEBI:15378"/>
        <dbReference type="ChEBI" id="CHEBI:16526"/>
        <dbReference type="ChEBI" id="CHEBI:57287"/>
        <dbReference type="ChEBI" id="CHEBI:57384"/>
        <dbReference type="ChEBI" id="CHEBI:90725"/>
        <dbReference type="ChEBI" id="CHEBI:90736"/>
        <dbReference type="EC" id="2.3.1.199"/>
    </reaction>
</comment>
<dbReference type="EC" id="2.3.1.199" evidence="10"/>
<dbReference type="GO" id="GO:0009922">
    <property type="term" value="F:fatty acid elongase activity"/>
    <property type="evidence" value="ECO:0007669"/>
    <property type="project" value="UniProtKB-EC"/>
</dbReference>
<dbReference type="EMBL" id="CAJPIZ010001279">
    <property type="protein sequence ID" value="CAG2103209.1"/>
    <property type="molecule type" value="Genomic_DNA"/>
</dbReference>
<name>A0A7R9PW05_9ACAR</name>
<dbReference type="GO" id="GO:0019367">
    <property type="term" value="P:fatty acid elongation, saturated fatty acid"/>
    <property type="evidence" value="ECO:0007669"/>
    <property type="project" value="TreeGrafter"/>
</dbReference>
<keyword evidence="6 10" id="KW-1133">Transmembrane helix</keyword>
<evidence type="ECO:0000256" key="10">
    <source>
        <dbReference type="RuleBase" id="RU361115"/>
    </source>
</evidence>
<evidence type="ECO:0000256" key="4">
    <source>
        <dbReference type="ARBA" id="ARBA00022692"/>
    </source>
</evidence>
<keyword evidence="8 10" id="KW-0472">Membrane</keyword>
<keyword evidence="4 10" id="KW-0812">Transmembrane</keyword>
<feature type="transmembrane region" description="Helical" evidence="10">
    <location>
        <begin position="233"/>
        <end position="257"/>
    </location>
</feature>
<reference evidence="11" key="1">
    <citation type="submission" date="2020-11" db="EMBL/GenBank/DDBJ databases">
        <authorList>
            <person name="Tran Van P."/>
        </authorList>
    </citation>
    <scope>NUCLEOTIDE SEQUENCE</scope>
</reference>
<keyword evidence="3 10" id="KW-0808">Transferase</keyword>
<evidence type="ECO:0000256" key="9">
    <source>
        <dbReference type="ARBA" id="ARBA00023160"/>
    </source>
</evidence>
<evidence type="ECO:0000256" key="3">
    <source>
        <dbReference type="ARBA" id="ARBA00022679"/>
    </source>
</evidence>
<proteinExistence type="inferred from homology"/>
<feature type="transmembrane region" description="Helical" evidence="10">
    <location>
        <begin position="150"/>
        <end position="172"/>
    </location>
</feature>
<evidence type="ECO:0000256" key="6">
    <source>
        <dbReference type="ARBA" id="ARBA00022989"/>
    </source>
</evidence>
<dbReference type="AlphaFoldDB" id="A0A7R9PW05"/>
<evidence type="ECO:0000256" key="5">
    <source>
        <dbReference type="ARBA" id="ARBA00022832"/>
    </source>
</evidence>
<dbReference type="PANTHER" id="PTHR11157:SF17">
    <property type="entry name" value="ELONGATION OF VERY LONG CHAIN FATTY ACIDS PROTEIN 6"/>
    <property type="match status" value="1"/>
</dbReference>
<dbReference type="OrthoDB" id="6495762at2759"/>
<evidence type="ECO:0000256" key="2">
    <source>
        <dbReference type="ARBA" id="ARBA00022516"/>
    </source>
</evidence>
<dbReference type="GO" id="GO:0005789">
    <property type="term" value="C:endoplasmic reticulum membrane"/>
    <property type="evidence" value="ECO:0007669"/>
    <property type="project" value="TreeGrafter"/>
</dbReference>
<accession>A0A7R9PW05</accession>
<sequence length="322" mass="37518">MSSSISFDEILMKKFVENTPQTQSLLSRWANGLSLNDSDVWHNYPGLPFALNIEANTIGDTHRLWIGENWHFTIWVSIVYMVVIFLGAQYMKTRPAFNLRRALAIWSASLAVFSIIGTIRCVPEFIDILYNRGFLESFCNNSYKDDSRLVFWYLVFIWSKVAELGDTAFIVLRKQKLINLHWIHHVLTLCYCFFVFPDEPGTARWMVGMNYTIHSLMYTYYSLRALRIRIPRGISMTITIAQIVQMIFGLIINIISFKYVAEGTHCDMTVPTATTGLALYTLFFILFINFFIYSYFVSPKTKRIVFINDKNHNEITTLKKFE</sequence>
<dbReference type="Proteomes" id="UP000759131">
    <property type="component" value="Unassembled WGS sequence"/>
</dbReference>
<keyword evidence="2 10" id="KW-0444">Lipid biosynthesis</keyword>
<keyword evidence="12" id="KW-1185">Reference proteome</keyword>
<dbReference type="EMBL" id="OC855854">
    <property type="protein sequence ID" value="CAD7622779.1"/>
    <property type="molecule type" value="Genomic_DNA"/>
</dbReference>
<evidence type="ECO:0000313" key="12">
    <source>
        <dbReference type="Proteomes" id="UP000759131"/>
    </source>
</evidence>
<dbReference type="Pfam" id="PF01151">
    <property type="entry name" value="ELO"/>
    <property type="match status" value="1"/>
</dbReference>
<keyword evidence="5 10" id="KW-0276">Fatty acid metabolism</keyword>
<dbReference type="GO" id="GO:0034626">
    <property type="term" value="P:fatty acid elongation, polyunsaturated fatty acid"/>
    <property type="evidence" value="ECO:0007669"/>
    <property type="project" value="TreeGrafter"/>
</dbReference>
<keyword evidence="7 10" id="KW-0443">Lipid metabolism</keyword>
<feature type="transmembrane region" description="Helical" evidence="10">
    <location>
        <begin position="277"/>
        <end position="296"/>
    </location>
</feature>
<evidence type="ECO:0000256" key="7">
    <source>
        <dbReference type="ARBA" id="ARBA00023098"/>
    </source>
</evidence>
<feature type="transmembrane region" description="Helical" evidence="10">
    <location>
        <begin position="179"/>
        <end position="196"/>
    </location>
</feature>
<dbReference type="GO" id="GO:0030148">
    <property type="term" value="P:sphingolipid biosynthetic process"/>
    <property type="evidence" value="ECO:0007669"/>
    <property type="project" value="TreeGrafter"/>
</dbReference>
<dbReference type="GO" id="GO:0042761">
    <property type="term" value="P:very long-chain fatty acid biosynthetic process"/>
    <property type="evidence" value="ECO:0007669"/>
    <property type="project" value="TreeGrafter"/>
</dbReference>
<comment type="similarity">
    <text evidence="10">Belongs to the ELO family.</text>
</comment>
<gene>
    <name evidence="11" type="ORF">OSB1V03_LOCUS3242</name>
</gene>
<evidence type="ECO:0000313" key="11">
    <source>
        <dbReference type="EMBL" id="CAD7622779.1"/>
    </source>
</evidence>
<keyword evidence="9 10" id="KW-0275">Fatty acid biosynthesis</keyword>
<evidence type="ECO:0000256" key="1">
    <source>
        <dbReference type="ARBA" id="ARBA00004141"/>
    </source>
</evidence>
<feature type="transmembrane region" description="Helical" evidence="10">
    <location>
        <begin position="72"/>
        <end position="91"/>
    </location>
</feature>
<evidence type="ECO:0000256" key="8">
    <source>
        <dbReference type="ARBA" id="ARBA00023136"/>
    </source>
</evidence>
<organism evidence="11">
    <name type="scientific">Medioppia subpectinata</name>
    <dbReference type="NCBI Taxonomy" id="1979941"/>
    <lineage>
        <taxon>Eukaryota</taxon>
        <taxon>Metazoa</taxon>
        <taxon>Ecdysozoa</taxon>
        <taxon>Arthropoda</taxon>
        <taxon>Chelicerata</taxon>
        <taxon>Arachnida</taxon>
        <taxon>Acari</taxon>
        <taxon>Acariformes</taxon>
        <taxon>Sarcoptiformes</taxon>
        <taxon>Oribatida</taxon>
        <taxon>Brachypylina</taxon>
        <taxon>Oppioidea</taxon>
        <taxon>Oppiidae</taxon>
        <taxon>Medioppia</taxon>
    </lineage>
</organism>
<dbReference type="PANTHER" id="PTHR11157">
    <property type="entry name" value="FATTY ACID ACYL TRANSFERASE-RELATED"/>
    <property type="match status" value="1"/>
</dbReference>
<feature type="transmembrane region" description="Helical" evidence="10">
    <location>
        <begin position="103"/>
        <end position="130"/>
    </location>
</feature>
<dbReference type="InterPro" id="IPR002076">
    <property type="entry name" value="ELO_fam"/>
</dbReference>
<feature type="transmembrane region" description="Helical" evidence="10">
    <location>
        <begin position="202"/>
        <end position="221"/>
    </location>
</feature>
<dbReference type="GO" id="GO:0034625">
    <property type="term" value="P:fatty acid elongation, monounsaturated fatty acid"/>
    <property type="evidence" value="ECO:0007669"/>
    <property type="project" value="TreeGrafter"/>
</dbReference>